<dbReference type="eggNOG" id="KOG1416">
    <property type="taxonomic scope" value="Eukaryota"/>
</dbReference>
<dbReference type="GO" id="GO:0031515">
    <property type="term" value="C:tRNA (m1A) methyltransferase complex"/>
    <property type="evidence" value="ECO:0007669"/>
    <property type="project" value="InterPro"/>
</dbReference>
<dbReference type="Pfam" id="PF04189">
    <property type="entry name" value="Gcd10p"/>
    <property type="match status" value="1"/>
</dbReference>
<evidence type="ECO:0000256" key="3">
    <source>
        <dbReference type="ARBA" id="ARBA00021704"/>
    </source>
</evidence>
<dbReference type="GO" id="GO:0005634">
    <property type="term" value="C:nucleus"/>
    <property type="evidence" value="ECO:0007669"/>
    <property type="project" value="UniProtKB-SubCell"/>
</dbReference>
<comment type="similarity">
    <text evidence="2">Belongs to the TRM6/GCD10 family.</text>
</comment>
<dbReference type="AlphaFoldDB" id="A0A0J8DUR0"/>
<gene>
    <name evidence="7" type="ORF">BVRB_020390</name>
</gene>
<dbReference type="KEGG" id="bvg:104885522"/>
<accession>A0A0J8DUR0</accession>
<dbReference type="PANTHER" id="PTHR12945">
    <property type="entry name" value="TRANSLATION INITIATION FACTOR EIF3-RELATED"/>
    <property type="match status" value="1"/>
</dbReference>
<evidence type="ECO:0000256" key="6">
    <source>
        <dbReference type="ARBA" id="ARBA00032319"/>
    </source>
</evidence>
<reference evidence="7 8" key="1">
    <citation type="journal article" date="2014" name="Nature">
        <title>The genome of the recently domesticated crop plant sugar beet (Beta vulgaris).</title>
        <authorList>
            <person name="Dohm J.C."/>
            <person name="Minoche A.E."/>
            <person name="Holtgrawe D."/>
            <person name="Capella-Gutierrez S."/>
            <person name="Zakrzewski F."/>
            <person name="Tafer H."/>
            <person name="Rupp O."/>
            <person name="Sorensen T.R."/>
            <person name="Stracke R."/>
            <person name="Reinhardt R."/>
            <person name="Goesmann A."/>
            <person name="Kraft T."/>
            <person name="Schulz B."/>
            <person name="Stadler P.F."/>
            <person name="Schmidt T."/>
            <person name="Gabaldon T."/>
            <person name="Lehrach H."/>
            <person name="Weisshaar B."/>
            <person name="Himmelbauer H."/>
        </authorList>
    </citation>
    <scope>NUCLEOTIDE SEQUENCE [LARGE SCALE GENOMIC DNA]</scope>
    <source>
        <tissue evidence="7">Taproot</tissue>
    </source>
</reference>
<dbReference type="Proteomes" id="UP000035740">
    <property type="component" value="Unassembled WGS sequence"/>
</dbReference>
<protein>
    <recommendedName>
        <fullName evidence="3">tRNA (adenine(58)-N(1))-methyltransferase non-catalytic subunit TRM6</fullName>
    </recommendedName>
    <alternativeName>
        <fullName evidence="6">tRNA(m1A58)-methyltransferase subunit TRM6</fullName>
    </alternativeName>
</protein>
<comment type="subcellular location">
    <subcellularLocation>
        <location evidence="1">Nucleus</location>
    </subcellularLocation>
</comment>
<dbReference type="GO" id="GO:0030488">
    <property type="term" value="P:tRNA methylation"/>
    <property type="evidence" value="ECO:0007669"/>
    <property type="project" value="InterPro"/>
</dbReference>
<evidence type="ECO:0000256" key="4">
    <source>
        <dbReference type="ARBA" id="ARBA00022694"/>
    </source>
</evidence>
<name>A0A0J8DUR0_BETVV</name>
<sequence length="167" mass="18843">MIPLVKPHDRILIAFLDGSYSMVHAHPNSNLRLNKVYVPIDPIIGRPYGTVFRLINGSLVEVEYSLADERTELDSNHVPSNDNSNLFAKNSAQKLTQAEIEELKKTVSGDELISLLAANSTTFTTKTEYSQEKYLKKKRKHHIIEIRILKPSALSMSRSALPLLNCR</sequence>
<organism evidence="7 8">
    <name type="scientific">Beta vulgaris subsp. vulgaris</name>
    <name type="common">Beet</name>
    <dbReference type="NCBI Taxonomy" id="3555"/>
    <lineage>
        <taxon>Eukaryota</taxon>
        <taxon>Viridiplantae</taxon>
        <taxon>Streptophyta</taxon>
        <taxon>Embryophyta</taxon>
        <taxon>Tracheophyta</taxon>
        <taxon>Spermatophyta</taxon>
        <taxon>Magnoliopsida</taxon>
        <taxon>eudicotyledons</taxon>
        <taxon>Gunneridae</taxon>
        <taxon>Pentapetalae</taxon>
        <taxon>Caryophyllales</taxon>
        <taxon>Chenopodiaceae</taxon>
        <taxon>Betoideae</taxon>
        <taxon>Beta</taxon>
    </lineage>
</organism>
<evidence type="ECO:0000313" key="7">
    <source>
        <dbReference type="EMBL" id="KMS94540.1"/>
    </source>
</evidence>
<evidence type="ECO:0000256" key="5">
    <source>
        <dbReference type="ARBA" id="ARBA00023242"/>
    </source>
</evidence>
<dbReference type="PANTHER" id="PTHR12945:SF0">
    <property type="entry name" value="TRNA (ADENINE(58)-N(1))-METHYLTRANSFERASE NON-CATALYTIC SUBUNIT TRM6"/>
    <property type="match status" value="1"/>
</dbReference>
<dbReference type="InterPro" id="IPR017423">
    <property type="entry name" value="TRM6"/>
</dbReference>
<keyword evidence="4" id="KW-0819">tRNA processing</keyword>
<dbReference type="OrthoDB" id="10254665at2759"/>
<evidence type="ECO:0000313" key="8">
    <source>
        <dbReference type="Proteomes" id="UP000035740"/>
    </source>
</evidence>
<evidence type="ECO:0000256" key="2">
    <source>
        <dbReference type="ARBA" id="ARBA00008320"/>
    </source>
</evidence>
<keyword evidence="8" id="KW-1185">Reference proteome</keyword>
<keyword evidence="5" id="KW-0539">Nucleus</keyword>
<dbReference type="EMBL" id="KQ092663">
    <property type="protein sequence ID" value="KMS94540.1"/>
    <property type="molecule type" value="Genomic_DNA"/>
</dbReference>
<dbReference type="Gramene" id="KMS94540">
    <property type="protein sequence ID" value="KMS94540"/>
    <property type="gene ID" value="BVRB_020390"/>
</dbReference>
<proteinExistence type="inferred from homology"/>
<evidence type="ECO:0000256" key="1">
    <source>
        <dbReference type="ARBA" id="ARBA00004123"/>
    </source>
</evidence>